<protein>
    <recommendedName>
        <fullName evidence="4">AMP-dependent synthetase/ligase domain-containing protein</fullName>
    </recommendedName>
</protein>
<organism evidence="2 3">
    <name type="scientific">Rhodonia placenta</name>
    <dbReference type="NCBI Taxonomy" id="104341"/>
    <lineage>
        <taxon>Eukaryota</taxon>
        <taxon>Fungi</taxon>
        <taxon>Dikarya</taxon>
        <taxon>Basidiomycota</taxon>
        <taxon>Agaricomycotina</taxon>
        <taxon>Agaricomycetes</taxon>
        <taxon>Polyporales</taxon>
        <taxon>Adustoporiaceae</taxon>
        <taxon>Rhodonia</taxon>
    </lineage>
</organism>
<reference evidence="2" key="2">
    <citation type="journal article" name="Front. Microbiol.">
        <title>Degradative Capacity of Two Strains of Rhodonia placenta: From Phenotype to Genotype.</title>
        <authorList>
            <person name="Kolle M."/>
            <person name="Horta M.A.C."/>
            <person name="Nowrousian M."/>
            <person name="Ohm R.A."/>
            <person name="Benz J.P."/>
            <person name="Pilgard A."/>
        </authorList>
    </citation>
    <scope>NUCLEOTIDE SEQUENCE</scope>
    <source>
        <strain evidence="2">FPRL280</strain>
    </source>
</reference>
<dbReference type="GO" id="GO:0031177">
    <property type="term" value="F:phosphopantetheine binding"/>
    <property type="evidence" value="ECO:0007669"/>
    <property type="project" value="TreeGrafter"/>
</dbReference>
<reference evidence="2" key="1">
    <citation type="submission" date="2020-11" db="EMBL/GenBank/DDBJ databases">
        <authorList>
            <person name="Koelle M."/>
            <person name="Horta M.A.C."/>
            <person name="Nowrousian M."/>
            <person name="Ohm R.A."/>
            <person name="Benz P."/>
            <person name="Pilgard A."/>
        </authorList>
    </citation>
    <scope>NUCLEOTIDE SEQUENCE</scope>
    <source>
        <strain evidence="2">FPRL280</strain>
    </source>
</reference>
<dbReference type="AlphaFoldDB" id="A0A8H7NUZ5"/>
<dbReference type="GO" id="GO:0005737">
    <property type="term" value="C:cytoplasm"/>
    <property type="evidence" value="ECO:0007669"/>
    <property type="project" value="TreeGrafter"/>
</dbReference>
<dbReference type="InterPro" id="IPR045851">
    <property type="entry name" value="AMP-bd_C_sf"/>
</dbReference>
<dbReference type="GO" id="GO:0044550">
    <property type="term" value="P:secondary metabolite biosynthetic process"/>
    <property type="evidence" value="ECO:0007669"/>
    <property type="project" value="TreeGrafter"/>
</dbReference>
<proteinExistence type="predicted"/>
<gene>
    <name evidence="2" type="ORF">IEO21_09104</name>
</gene>
<name>A0A8H7NUZ5_9APHY</name>
<dbReference type="PANTHER" id="PTHR45527:SF1">
    <property type="entry name" value="FATTY ACID SYNTHASE"/>
    <property type="match status" value="1"/>
</dbReference>
<dbReference type="SUPFAM" id="SSF56801">
    <property type="entry name" value="Acetyl-CoA synthetase-like"/>
    <property type="match status" value="1"/>
</dbReference>
<evidence type="ECO:0008006" key="4">
    <source>
        <dbReference type="Google" id="ProtNLM"/>
    </source>
</evidence>
<dbReference type="Gene3D" id="3.30.300.30">
    <property type="match status" value="1"/>
</dbReference>
<accession>A0A8H7NUZ5</accession>
<evidence type="ECO:0000256" key="1">
    <source>
        <dbReference type="ARBA" id="ARBA00023268"/>
    </source>
</evidence>
<dbReference type="GO" id="GO:0043041">
    <property type="term" value="P:amino acid activation for nonribosomal peptide biosynthetic process"/>
    <property type="evidence" value="ECO:0007669"/>
    <property type="project" value="TreeGrafter"/>
</dbReference>
<dbReference type="PANTHER" id="PTHR45527">
    <property type="entry name" value="NONRIBOSOMAL PEPTIDE SYNTHETASE"/>
    <property type="match status" value="1"/>
</dbReference>
<dbReference type="InterPro" id="IPR042099">
    <property type="entry name" value="ANL_N_sf"/>
</dbReference>
<keyword evidence="1" id="KW-0511">Multifunctional enzyme</keyword>
<evidence type="ECO:0000313" key="2">
    <source>
        <dbReference type="EMBL" id="KAF9805306.1"/>
    </source>
</evidence>
<dbReference type="EMBL" id="JADOXO010000393">
    <property type="protein sequence ID" value="KAF9805306.1"/>
    <property type="molecule type" value="Genomic_DNA"/>
</dbReference>
<evidence type="ECO:0000313" key="3">
    <source>
        <dbReference type="Proteomes" id="UP000639403"/>
    </source>
</evidence>
<comment type="caution">
    <text evidence="2">The sequence shown here is derived from an EMBL/GenBank/DDBJ whole genome shotgun (WGS) entry which is preliminary data.</text>
</comment>
<dbReference type="Proteomes" id="UP000639403">
    <property type="component" value="Unassembled WGS sequence"/>
</dbReference>
<dbReference type="Gene3D" id="3.40.50.12780">
    <property type="entry name" value="N-terminal domain of ligase-like"/>
    <property type="match status" value="1"/>
</dbReference>
<sequence>MMYNTGDIGRLRSDGQLEHLGRVDDQVKIKGFRVELDGVSAAIRVCPGVMMACALLVGQDLWAFYTPEHVSDSKVRTTVAALQPCLQDTMRCHQSTIS</sequence>